<reference evidence="2 3" key="1">
    <citation type="journal article" date="2017" name="Genome Announc.">
        <title>Draft Genome Sequence of Romboutsia maritimum sp. nov. Strain CCRI-22766(T), Isolated from Coastal Estuarine Mud.</title>
        <authorList>
            <person name="Maheux A.F."/>
            <person name="Boudreau D.K."/>
            <person name="Berube E."/>
            <person name="Boissinot M."/>
            <person name="Raymond F."/>
            <person name="Brodeur S."/>
            <person name="Corbeil J."/>
            <person name="Brightwell G."/>
            <person name="Broda D."/>
            <person name="Omar R.F."/>
            <person name="Bergeron M.G."/>
        </authorList>
    </citation>
    <scope>NUCLEOTIDE SEQUENCE [LARGE SCALE GENOMIC DNA]</scope>
    <source>
        <strain evidence="2 3">CCRI-22766</strain>
    </source>
</reference>
<keyword evidence="3" id="KW-1185">Reference proteome</keyword>
<proteinExistence type="predicted"/>
<protein>
    <submittedName>
        <fullName evidence="2">Uncharacterized protein</fullName>
    </submittedName>
</protein>
<feature type="transmembrane region" description="Helical" evidence="1">
    <location>
        <begin position="66"/>
        <end position="82"/>
    </location>
</feature>
<keyword evidence="1" id="KW-0472">Membrane</keyword>
<keyword evidence="1" id="KW-1133">Transmembrane helix</keyword>
<dbReference type="EMBL" id="NOJZ02000003">
    <property type="protein sequence ID" value="RDY24329.1"/>
    <property type="molecule type" value="Genomic_DNA"/>
</dbReference>
<evidence type="ECO:0000313" key="2">
    <source>
        <dbReference type="EMBL" id="RDY24329.1"/>
    </source>
</evidence>
<accession>A0A371IV42</accession>
<feature type="transmembrane region" description="Helical" evidence="1">
    <location>
        <begin position="6"/>
        <end position="29"/>
    </location>
</feature>
<comment type="caution">
    <text evidence="2">The sequence shown here is derived from an EMBL/GenBank/DDBJ whole genome shotgun (WGS) entry which is preliminary data.</text>
</comment>
<sequence length="90" mass="10218">MEFHYYYLIQDIVGVMVGFVGIRMFALCIRMILSGKSSKNTILITIKYALVTISGVNLLINQFGLKPWMISIILIFISNIITPKTSNKVF</sequence>
<dbReference type="Proteomes" id="UP000243494">
    <property type="component" value="Unassembled WGS sequence"/>
</dbReference>
<keyword evidence="1" id="KW-0812">Transmembrane</keyword>
<dbReference type="AlphaFoldDB" id="A0A371IV42"/>
<dbReference type="OrthoDB" id="1756923at2"/>
<evidence type="ECO:0000313" key="3">
    <source>
        <dbReference type="Proteomes" id="UP000243494"/>
    </source>
</evidence>
<organism evidence="2 3">
    <name type="scientific">Romboutsia maritimum</name>
    <dbReference type="NCBI Taxonomy" id="2020948"/>
    <lineage>
        <taxon>Bacteria</taxon>
        <taxon>Bacillati</taxon>
        <taxon>Bacillota</taxon>
        <taxon>Clostridia</taxon>
        <taxon>Peptostreptococcales</taxon>
        <taxon>Peptostreptococcaceae</taxon>
        <taxon>Romboutsia</taxon>
    </lineage>
</organism>
<dbReference type="RefSeq" id="WP_095406507.1">
    <property type="nucleotide sequence ID" value="NZ_NOJZ02000003.1"/>
</dbReference>
<name>A0A371IV42_9FIRM</name>
<evidence type="ECO:0000256" key="1">
    <source>
        <dbReference type="SAM" id="Phobius"/>
    </source>
</evidence>
<gene>
    <name evidence="2" type="ORF">CHF27_002950</name>
</gene>